<comment type="caution">
    <text evidence="1">The sequence shown here is derived from an EMBL/GenBank/DDBJ whole genome shotgun (WGS) entry which is preliminary data.</text>
</comment>
<evidence type="ECO:0000313" key="2">
    <source>
        <dbReference type="Proteomes" id="UP001457282"/>
    </source>
</evidence>
<reference evidence="1 2" key="1">
    <citation type="journal article" date="2023" name="G3 (Bethesda)">
        <title>A chromosome-length genome assembly and annotation of blackberry (Rubus argutus, cv. 'Hillquist').</title>
        <authorList>
            <person name="Bruna T."/>
            <person name="Aryal R."/>
            <person name="Dudchenko O."/>
            <person name="Sargent D.J."/>
            <person name="Mead D."/>
            <person name="Buti M."/>
            <person name="Cavallini A."/>
            <person name="Hytonen T."/>
            <person name="Andres J."/>
            <person name="Pham M."/>
            <person name="Weisz D."/>
            <person name="Mascagni F."/>
            <person name="Usai G."/>
            <person name="Natali L."/>
            <person name="Bassil N."/>
            <person name="Fernandez G.E."/>
            <person name="Lomsadze A."/>
            <person name="Armour M."/>
            <person name="Olukolu B."/>
            <person name="Poorten T."/>
            <person name="Britton C."/>
            <person name="Davik J."/>
            <person name="Ashrafi H."/>
            <person name="Aiden E.L."/>
            <person name="Borodovsky M."/>
            <person name="Worthington M."/>
        </authorList>
    </citation>
    <scope>NUCLEOTIDE SEQUENCE [LARGE SCALE GENOMIC DNA]</scope>
    <source>
        <strain evidence="1">PI 553951</strain>
    </source>
</reference>
<name>A0AAW1XVJ0_RUBAR</name>
<proteinExistence type="predicted"/>
<accession>A0AAW1XVJ0</accession>
<gene>
    <name evidence="1" type="ORF">M0R45_017438</name>
</gene>
<dbReference type="Proteomes" id="UP001457282">
    <property type="component" value="Unassembled WGS sequence"/>
</dbReference>
<sequence>MGDLGFVIAEELHRSLTVDTESRGEELELVLTVLLWVRLSELAEGKARVCRKGGEAVIDDLGSGIVLIAVVAIMDVMDGLRGELMCCLSRR</sequence>
<organism evidence="1 2">
    <name type="scientific">Rubus argutus</name>
    <name type="common">Southern blackberry</name>
    <dbReference type="NCBI Taxonomy" id="59490"/>
    <lineage>
        <taxon>Eukaryota</taxon>
        <taxon>Viridiplantae</taxon>
        <taxon>Streptophyta</taxon>
        <taxon>Embryophyta</taxon>
        <taxon>Tracheophyta</taxon>
        <taxon>Spermatophyta</taxon>
        <taxon>Magnoliopsida</taxon>
        <taxon>eudicotyledons</taxon>
        <taxon>Gunneridae</taxon>
        <taxon>Pentapetalae</taxon>
        <taxon>rosids</taxon>
        <taxon>fabids</taxon>
        <taxon>Rosales</taxon>
        <taxon>Rosaceae</taxon>
        <taxon>Rosoideae</taxon>
        <taxon>Rosoideae incertae sedis</taxon>
        <taxon>Rubus</taxon>
    </lineage>
</organism>
<protein>
    <submittedName>
        <fullName evidence="1">Uncharacterized protein</fullName>
    </submittedName>
</protein>
<keyword evidence="2" id="KW-1185">Reference proteome</keyword>
<evidence type="ECO:0000313" key="1">
    <source>
        <dbReference type="EMBL" id="KAK9940797.1"/>
    </source>
</evidence>
<dbReference type="EMBL" id="JBEDUW010000003">
    <property type="protein sequence ID" value="KAK9940797.1"/>
    <property type="molecule type" value="Genomic_DNA"/>
</dbReference>
<dbReference type="AlphaFoldDB" id="A0AAW1XVJ0"/>